<comment type="catalytic activity">
    <reaction evidence="1">
        <text>a nucleoside 2',3'-cyclic phosphate + H2O = a nucleoside 2'-phosphate + H(+)</text>
        <dbReference type="Rhea" id="RHEA:14489"/>
        <dbReference type="ChEBI" id="CHEBI:15377"/>
        <dbReference type="ChEBI" id="CHEBI:15378"/>
        <dbReference type="ChEBI" id="CHEBI:66954"/>
        <dbReference type="ChEBI" id="CHEBI:78552"/>
        <dbReference type="EC" id="3.1.4.37"/>
    </reaction>
</comment>
<evidence type="ECO:0000256" key="5">
    <source>
        <dbReference type="ARBA" id="ARBA00045937"/>
    </source>
</evidence>
<evidence type="ECO:0000256" key="3">
    <source>
        <dbReference type="ARBA" id="ARBA00008662"/>
    </source>
</evidence>
<comment type="similarity">
    <text evidence="3">Belongs to the 2H phosphoesterase superfamily. CNPase family.</text>
</comment>
<evidence type="ECO:0000256" key="6">
    <source>
        <dbReference type="SAM" id="SignalP"/>
    </source>
</evidence>
<dbReference type="Proteomes" id="UP001054837">
    <property type="component" value="Unassembled WGS sequence"/>
</dbReference>
<evidence type="ECO:0000256" key="4">
    <source>
        <dbReference type="ARBA" id="ARBA00011781"/>
    </source>
</evidence>
<sequence length="460" mass="52931">MVFKLHVWLGGSLGLSQVLFEDSKDMAEQYEEKYIPGSDAESSDIFKFPYTVDDNSINFIKKHGRIMFIIRGPPGTGKDSLTSMLVDCYETAFICSADTYFNNMFSKSKRDSGSLMRSHKYCQEKVQNACIKGTHPIIVKNTHMKKAEVQKYVDFAAEYNYTIIMAITTQKMQVTPEILAQSNTKGLSVEYFRRRLKQWQDFIPVNTGWFLNPDDSSLLLKQVQLNLISLLGDGKFCSHFNAFIKGHLEGHFKARKLLYCVAACGKNNRSEEIQSYYLSNNVKEHYGQCFPIVIQGYIVTFSYIAAIVHLNETMRNLLFIENNRSLEEDDIESVANLLGSLTLNENFLKCSSTKKFDYAFESFEDTVERVEEKDREVININNCGFMILAQNDCKIVLPNEVINIFFKLLSQKADKHGEIGWDNFHFLDNFFRYCRLADDAWLIRPPSDLSFETVFTGLYV</sequence>
<comment type="subcellular location">
    <subcellularLocation>
        <location evidence="2">Melanosome</location>
    </subcellularLocation>
</comment>
<dbReference type="PANTHER" id="PTHR10156:SF0">
    <property type="entry name" value="2',3'-CYCLIC-NUCLEOTIDE 3'-PHOSPHODIESTERASE"/>
    <property type="match status" value="1"/>
</dbReference>
<keyword evidence="6" id="KW-0732">Signal</keyword>
<feature type="signal peptide" evidence="6">
    <location>
        <begin position="1"/>
        <end position="20"/>
    </location>
</feature>
<accession>A0AAV4NZH2</accession>
<evidence type="ECO:0000313" key="7">
    <source>
        <dbReference type="EMBL" id="GIX90295.1"/>
    </source>
</evidence>
<protein>
    <submittedName>
        <fullName evidence="7">2',3'-cyclic-nucleotide 3'-phosphodiesterase</fullName>
    </submittedName>
</protein>
<dbReference type="Gene3D" id="3.90.1740.10">
    <property type="entry name" value="2',3'-cyclic nucleotide 3'-phosphodiesterase superfamily"/>
    <property type="match status" value="1"/>
</dbReference>
<dbReference type="GO" id="GO:0016020">
    <property type="term" value="C:membrane"/>
    <property type="evidence" value="ECO:0007669"/>
    <property type="project" value="InterPro"/>
</dbReference>
<comment type="function">
    <text evidence="5">Catalyzes the formation of 2'-nucleotide products from 2',3'-cyclic substrates. May participate in RNA metabolism in the myelinating cell, CNP is the third most abundant protein in central nervous system myelin.</text>
</comment>
<proteinExistence type="inferred from homology"/>
<dbReference type="EMBL" id="BPLQ01002235">
    <property type="protein sequence ID" value="GIX90295.1"/>
    <property type="molecule type" value="Genomic_DNA"/>
</dbReference>
<dbReference type="InterPro" id="IPR009097">
    <property type="entry name" value="Cyclic_Pdiesterase"/>
</dbReference>
<dbReference type="Gene3D" id="3.40.50.300">
    <property type="entry name" value="P-loop containing nucleotide triphosphate hydrolases"/>
    <property type="match status" value="1"/>
</dbReference>
<reference evidence="7 8" key="1">
    <citation type="submission" date="2021-06" db="EMBL/GenBank/DDBJ databases">
        <title>Caerostris darwini draft genome.</title>
        <authorList>
            <person name="Kono N."/>
            <person name="Arakawa K."/>
        </authorList>
    </citation>
    <scope>NUCLEOTIDE SEQUENCE [LARGE SCALE GENOMIC DNA]</scope>
</reference>
<dbReference type="Pfam" id="PF13671">
    <property type="entry name" value="AAA_33"/>
    <property type="match status" value="1"/>
</dbReference>
<dbReference type="InterPro" id="IPR027417">
    <property type="entry name" value="P-loop_NTPase"/>
</dbReference>
<dbReference type="GO" id="GO:0009214">
    <property type="term" value="P:cyclic nucleotide catabolic process"/>
    <property type="evidence" value="ECO:0007669"/>
    <property type="project" value="InterPro"/>
</dbReference>
<evidence type="ECO:0000256" key="2">
    <source>
        <dbReference type="ARBA" id="ARBA00004223"/>
    </source>
</evidence>
<organism evidence="7 8">
    <name type="scientific">Caerostris darwini</name>
    <dbReference type="NCBI Taxonomy" id="1538125"/>
    <lineage>
        <taxon>Eukaryota</taxon>
        <taxon>Metazoa</taxon>
        <taxon>Ecdysozoa</taxon>
        <taxon>Arthropoda</taxon>
        <taxon>Chelicerata</taxon>
        <taxon>Arachnida</taxon>
        <taxon>Araneae</taxon>
        <taxon>Araneomorphae</taxon>
        <taxon>Entelegynae</taxon>
        <taxon>Araneoidea</taxon>
        <taxon>Araneidae</taxon>
        <taxon>Caerostris</taxon>
    </lineage>
</organism>
<dbReference type="InterPro" id="IPR008431">
    <property type="entry name" value="CNPase"/>
</dbReference>
<evidence type="ECO:0000256" key="1">
    <source>
        <dbReference type="ARBA" id="ARBA00000610"/>
    </source>
</evidence>
<dbReference type="AlphaFoldDB" id="A0AAV4NZH2"/>
<evidence type="ECO:0000313" key="8">
    <source>
        <dbReference type="Proteomes" id="UP001054837"/>
    </source>
</evidence>
<dbReference type="PANTHER" id="PTHR10156">
    <property type="entry name" value="2',3'-CYCLIC-NUCLEOTIDE 3'-PHOSPHODIESTERASE"/>
    <property type="match status" value="1"/>
</dbReference>
<dbReference type="SUPFAM" id="SSF52540">
    <property type="entry name" value="P-loop containing nucleoside triphosphate hydrolases"/>
    <property type="match status" value="1"/>
</dbReference>
<keyword evidence="8" id="KW-1185">Reference proteome</keyword>
<dbReference type="SUPFAM" id="SSF55144">
    <property type="entry name" value="LigT-like"/>
    <property type="match status" value="1"/>
</dbReference>
<dbReference type="GO" id="GO:0004113">
    <property type="term" value="F:2',3'-cyclic-nucleotide 3'-phosphodiesterase activity"/>
    <property type="evidence" value="ECO:0007669"/>
    <property type="project" value="UniProtKB-EC"/>
</dbReference>
<comment type="caution">
    <text evidence="7">The sequence shown here is derived from an EMBL/GenBank/DDBJ whole genome shotgun (WGS) entry which is preliminary data.</text>
</comment>
<feature type="chain" id="PRO_5043484072" evidence="6">
    <location>
        <begin position="21"/>
        <end position="460"/>
    </location>
</feature>
<comment type="subunit">
    <text evidence="4">Exists as monomers and homodimers.</text>
</comment>
<name>A0AAV4NZH2_9ARAC</name>
<gene>
    <name evidence="7" type="primary">CNP</name>
    <name evidence="7" type="ORF">CDAR_506771</name>
</gene>
<dbReference type="GO" id="GO:0005737">
    <property type="term" value="C:cytoplasm"/>
    <property type="evidence" value="ECO:0007669"/>
    <property type="project" value="TreeGrafter"/>
</dbReference>